<accession>A0A4U5JJA2</accession>
<dbReference type="GO" id="GO:0000160">
    <property type="term" value="P:phosphorelay signal transduction system"/>
    <property type="evidence" value="ECO:0007669"/>
    <property type="project" value="InterPro"/>
</dbReference>
<dbReference type="Proteomes" id="UP000308707">
    <property type="component" value="Unassembled WGS sequence"/>
</dbReference>
<dbReference type="Gene3D" id="1.10.10.10">
    <property type="entry name" value="Winged helix-like DNA-binding domain superfamily/Winged helix DNA-binding domain"/>
    <property type="match status" value="1"/>
</dbReference>
<dbReference type="SUPFAM" id="SSF46894">
    <property type="entry name" value="C-terminal effector domain of the bipartite response regulators"/>
    <property type="match status" value="1"/>
</dbReference>
<feature type="DNA-binding region" description="OmpR/PhoB-type" evidence="2">
    <location>
        <begin position="3"/>
        <end position="101"/>
    </location>
</feature>
<reference evidence="4 5" key="1">
    <citation type="submission" date="2019-04" db="EMBL/GenBank/DDBJ databases">
        <title>Reference strain of H23.</title>
        <authorList>
            <person name="Luo X."/>
        </authorList>
    </citation>
    <scope>NUCLEOTIDE SEQUENCE [LARGE SCALE GENOMIC DNA]</scope>
    <source>
        <strain evidence="4 5">H23</strain>
    </source>
</reference>
<dbReference type="InterPro" id="IPR036388">
    <property type="entry name" value="WH-like_DNA-bd_sf"/>
</dbReference>
<evidence type="ECO:0000259" key="3">
    <source>
        <dbReference type="PROSITE" id="PS51755"/>
    </source>
</evidence>
<evidence type="ECO:0000313" key="5">
    <source>
        <dbReference type="Proteomes" id="UP000308707"/>
    </source>
</evidence>
<feature type="domain" description="OmpR/PhoB-type" evidence="3">
    <location>
        <begin position="3"/>
        <end position="101"/>
    </location>
</feature>
<dbReference type="AlphaFoldDB" id="A0A4U5JJA2"/>
<evidence type="ECO:0000256" key="1">
    <source>
        <dbReference type="ARBA" id="ARBA00023125"/>
    </source>
</evidence>
<organism evidence="4 5">
    <name type="scientific">Luteimonas gilva</name>
    <dbReference type="NCBI Taxonomy" id="2572684"/>
    <lineage>
        <taxon>Bacteria</taxon>
        <taxon>Pseudomonadati</taxon>
        <taxon>Pseudomonadota</taxon>
        <taxon>Gammaproteobacteria</taxon>
        <taxon>Lysobacterales</taxon>
        <taxon>Lysobacteraceae</taxon>
        <taxon>Luteimonas</taxon>
    </lineage>
</organism>
<dbReference type="GO" id="GO:0006355">
    <property type="term" value="P:regulation of DNA-templated transcription"/>
    <property type="evidence" value="ECO:0007669"/>
    <property type="project" value="InterPro"/>
</dbReference>
<comment type="caution">
    <text evidence="4">The sequence shown here is derived from an EMBL/GenBank/DDBJ whole genome shotgun (WGS) entry which is preliminary data.</text>
</comment>
<dbReference type="CDD" id="cd00383">
    <property type="entry name" value="trans_reg_C"/>
    <property type="match status" value="1"/>
</dbReference>
<proteinExistence type="predicted"/>
<dbReference type="OrthoDB" id="9149639at2"/>
<dbReference type="InterPro" id="IPR001867">
    <property type="entry name" value="OmpR/PhoB-type_DNA-bd"/>
</dbReference>
<dbReference type="EMBL" id="SZUA01000003">
    <property type="protein sequence ID" value="TKR29640.1"/>
    <property type="molecule type" value="Genomic_DNA"/>
</dbReference>
<dbReference type="Gene3D" id="1.25.40.10">
    <property type="entry name" value="Tetratricopeptide repeat domain"/>
    <property type="match status" value="1"/>
</dbReference>
<dbReference type="SUPFAM" id="SSF48452">
    <property type="entry name" value="TPR-like"/>
    <property type="match status" value="1"/>
</dbReference>
<protein>
    <recommendedName>
        <fullName evidence="3">OmpR/PhoB-type domain-containing protein</fullName>
    </recommendedName>
</protein>
<dbReference type="PANTHER" id="PTHR47691">
    <property type="entry name" value="REGULATOR-RELATED"/>
    <property type="match status" value="1"/>
</dbReference>
<dbReference type="GO" id="GO:0003677">
    <property type="term" value="F:DNA binding"/>
    <property type="evidence" value="ECO:0007669"/>
    <property type="project" value="UniProtKB-UniRule"/>
</dbReference>
<dbReference type="PROSITE" id="PS51755">
    <property type="entry name" value="OMPR_PHOB"/>
    <property type="match status" value="1"/>
</dbReference>
<dbReference type="Pfam" id="PF00486">
    <property type="entry name" value="Trans_reg_C"/>
    <property type="match status" value="1"/>
</dbReference>
<dbReference type="InterPro" id="IPR011990">
    <property type="entry name" value="TPR-like_helical_dom_sf"/>
</dbReference>
<dbReference type="RefSeq" id="WP_137268043.1">
    <property type="nucleotide sequence ID" value="NZ_SZUA01000003.1"/>
</dbReference>
<gene>
    <name evidence="4" type="ORF">FCE95_16075</name>
</gene>
<keyword evidence="5" id="KW-1185">Reference proteome</keyword>
<name>A0A4U5JJA2_9GAMM</name>
<keyword evidence="1 2" id="KW-0238">DNA-binding</keyword>
<evidence type="ECO:0000256" key="2">
    <source>
        <dbReference type="PROSITE-ProRule" id="PRU01091"/>
    </source>
</evidence>
<sequence length="755" mass="83114">MQAPVFRFGQFTLDLAKRTLFRDGEPVAVSGRALDCLCYLILNRDRAVGRDELAAAVFGRTNVSDSQLGQVIVRARRAIGDDGQEQRSIRTIQRFGFRWTMEVSAIVAGTANEPSVSVPRSAGRRWPWFAGGLAALAAILLLTPWSSPNPDGVRDAPTLVLPARVRSGADMAWVRLGLMDFVAERLRAAGLRIPPSESTLLLLQRRQQNDPASLRELSKAQILIESEAAHSDGVWKVSLVAADDNGIRQRGQGEAKDLFEAARIACDRLLAALGYPPADGDVGSGLVADERLRRMQAALLSNQLDTAKALLDSMPEPKQAQWRYQRVQLRFREGEYETALQELAELLETPEGKRDAGFRARLFNSRGAMQIRVDRYPDAERSFDAAIALIDPARHPSEWAQARAGRGVARLAQGNVEGARGDLGEARIQLMRTGDAIGVARVDSNLGHLESRRNRPHEALGYFRKAAHDFEALGAVNELLSARTMLVSAHLDLLQAEPAWAASERLWALRDKAADPAQRAMIDINRAEVLMHTGRLREAEALLRAPREDTRPTEGQLQHYALRQVELALESADPATATALADAALERWAQMRDPLRSWMKLRREQAALAADLPSSFRPGELSAEAMGALPDKLSAAIRLRRLGRDAAADALYLQAMRHAERDGVPHEIVEAASAYATWLIERGRLSEAAEIVGRTAPWTQADFRAAILQVRLFHAMGPPDLWKRSLREAELIAGERHIPALLKTAKPRAAASPTP</sequence>
<dbReference type="SMART" id="SM00862">
    <property type="entry name" value="Trans_reg_C"/>
    <property type="match status" value="1"/>
</dbReference>
<evidence type="ECO:0000313" key="4">
    <source>
        <dbReference type="EMBL" id="TKR29640.1"/>
    </source>
</evidence>
<dbReference type="InterPro" id="IPR016032">
    <property type="entry name" value="Sig_transdc_resp-reg_C-effctor"/>
</dbReference>
<dbReference type="PANTHER" id="PTHR47691:SF3">
    <property type="entry name" value="HTH-TYPE TRANSCRIPTIONAL REGULATOR RV0890C-RELATED"/>
    <property type="match status" value="1"/>
</dbReference>